<evidence type="ECO:0000256" key="5">
    <source>
        <dbReference type="ARBA" id="ARBA00022448"/>
    </source>
</evidence>
<feature type="transmembrane region" description="Helical" evidence="11">
    <location>
        <begin position="276"/>
        <end position="306"/>
    </location>
</feature>
<evidence type="ECO:0000256" key="11">
    <source>
        <dbReference type="SAM" id="Phobius"/>
    </source>
</evidence>
<feature type="domain" description="ABC3 transporter permease C-terminal" evidence="12">
    <location>
        <begin position="235"/>
        <end position="346"/>
    </location>
</feature>
<evidence type="ECO:0000313" key="14">
    <source>
        <dbReference type="Proteomes" id="UP000245433"/>
    </source>
</evidence>
<comment type="similarity">
    <text evidence="2">Belongs to the ABC-4 integral membrane protein family. HrtB subfamily.</text>
</comment>
<dbReference type="InterPro" id="IPR051125">
    <property type="entry name" value="ABC-4/HrtB_transporter"/>
</dbReference>
<reference evidence="13 14" key="1">
    <citation type="submission" date="2018-04" db="EMBL/GenBank/DDBJ databases">
        <title>Genomic Encyclopedia of Type Strains, Phase IV (KMG-IV): sequencing the most valuable type-strain genomes for metagenomic binning, comparative biology and taxonomic classification.</title>
        <authorList>
            <person name="Goeker M."/>
        </authorList>
    </citation>
    <scope>NUCLEOTIDE SEQUENCE [LARGE SCALE GENOMIC DNA]</scope>
    <source>
        <strain evidence="13 14">DSM 28795</strain>
    </source>
</reference>
<keyword evidence="7 11" id="KW-0812">Transmembrane</keyword>
<dbReference type="Pfam" id="PF02687">
    <property type="entry name" value="FtsX"/>
    <property type="match status" value="1"/>
</dbReference>
<comment type="subunit">
    <text evidence="3">The complex is composed of two ATP-binding proteins (HrtA), two transmembrane proteins (HrtB) and a solute-binding protein.</text>
</comment>
<evidence type="ECO:0000256" key="7">
    <source>
        <dbReference type="ARBA" id="ARBA00022692"/>
    </source>
</evidence>
<evidence type="ECO:0000313" key="13">
    <source>
        <dbReference type="EMBL" id="PVY83136.1"/>
    </source>
</evidence>
<dbReference type="InterPro" id="IPR003838">
    <property type="entry name" value="ABC3_permease_C"/>
</dbReference>
<name>A0A2U1D627_9LACO</name>
<comment type="subcellular location">
    <subcellularLocation>
        <location evidence="1">Cell membrane</location>
        <topology evidence="1">Multi-pass membrane protein</topology>
    </subcellularLocation>
</comment>
<feature type="transmembrane region" description="Helical" evidence="11">
    <location>
        <begin position="312"/>
        <end position="336"/>
    </location>
</feature>
<organism evidence="13 14">
    <name type="scientific">Convivina intestini</name>
    <dbReference type="NCBI Taxonomy" id="1505726"/>
    <lineage>
        <taxon>Bacteria</taxon>
        <taxon>Bacillati</taxon>
        <taxon>Bacillota</taxon>
        <taxon>Bacilli</taxon>
        <taxon>Lactobacillales</taxon>
        <taxon>Lactobacillaceae</taxon>
        <taxon>Convivina</taxon>
    </lineage>
</organism>
<evidence type="ECO:0000256" key="1">
    <source>
        <dbReference type="ARBA" id="ARBA00004651"/>
    </source>
</evidence>
<evidence type="ECO:0000256" key="3">
    <source>
        <dbReference type="ARBA" id="ARBA00011131"/>
    </source>
</evidence>
<comment type="function">
    <text evidence="10">Part of the ABC transporter complex hrt involved in hemin import. Responsible for the translocation of the substrate across the membrane.</text>
</comment>
<keyword evidence="5" id="KW-0813">Transport</keyword>
<dbReference type="AlphaFoldDB" id="A0A2U1D627"/>
<dbReference type="EMBL" id="QEKT01000008">
    <property type="protein sequence ID" value="PVY83136.1"/>
    <property type="molecule type" value="Genomic_DNA"/>
</dbReference>
<dbReference type="Proteomes" id="UP000245433">
    <property type="component" value="Unassembled WGS sequence"/>
</dbReference>
<evidence type="ECO:0000256" key="2">
    <source>
        <dbReference type="ARBA" id="ARBA00008697"/>
    </source>
</evidence>
<keyword evidence="9 11" id="KW-0472">Membrane</keyword>
<feature type="transmembrane region" description="Helical" evidence="11">
    <location>
        <begin position="233"/>
        <end position="255"/>
    </location>
</feature>
<keyword evidence="14" id="KW-1185">Reference proteome</keyword>
<dbReference type="OrthoDB" id="384327at2"/>
<keyword evidence="6" id="KW-1003">Cell membrane</keyword>
<keyword evidence="8 11" id="KW-1133">Transmembrane helix</keyword>
<evidence type="ECO:0000256" key="6">
    <source>
        <dbReference type="ARBA" id="ARBA00022475"/>
    </source>
</evidence>
<evidence type="ECO:0000259" key="12">
    <source>
        <dbReference type="Pfam" id="PF02687"/>
    </source>
</evidence>
<accession>A0A2U1D627</accession>
<evidence type="ECO:0000256" key="4">
    <source>
        <dbReference type="ARBA" id="ARBA00016962"/>
    </source>
</evidence>
<dbReference type="GO" id="GO:0005886">
    <property type="term" value="C:plasma membrane"/>
    <property type="evidence" value="ECO:0007669"/>
    <property type="project" value="UniProtKB-SubCell"/>
</dbReference>
<feature type="transmembrane region" description="Helical" evidence="11">
    <location>
        <begin position="16"/>
        <end position="40"/>
    </location>
</feature>
<gene>
    <name evidence="13" type="ORF">C7384_10812</name>
</gene>
<sequence length="352" mass="38265">MTFLAIREMKKEKFRYGLVIAVITMISFLIFILSALAFGLSRENTTAVEAWHTNSVVMSKDADGNLSQSLLTADDLADYAVNQDQAQVALTPGIMKGAGLREGVMFVGINADDLVSRSITLTKGRLSQNSDELVVSDKLRQKGFKLGQTVELGINNQNFKIVGFAKDAEYNIAPVAYGDIKEWSNVKGVSNRFVASGVVSRKTLVAKSDQVKAYSKAQFLNKMPGYSAQNSTFLFMIVFLIVISVIVVTIFLYILTIQKVQNFAVLRTQGIPSRYLALNTLSQTVIIMVSAVALSVVLALLVSLVIPTQVPMYFDIPLILLTGLGLVVMGTLGSLIPMRIIAKIDPVTVIGG</sequence>
<protein>
    <recommendedName>
        <fullName evidence="4">Putative hemin transport system permease protein HrtB</fullName>
    </recommendedName>
</protein>
<dbReference type="PANTHER" id="PTHR43738">
    <property type="entry name" value="ABC TRANSPORTER, MEMBRANE PROTEIN"/>
    <property type="match status" value="1"/>
</dbReference>
<dbReference type="PANTHER" id="PTHR43738:SF1">
    <property type="entry name" value="HEMIN TRANSPORT SYSTEM PERMEASE PROTEIN HRTB-RELATED"/>
    <property type="match status" value="1"/>
</dbReference>
<dbReference type="RefSeq" id="WP_089939185.1">
    <property type="nucleotide sequence ID" value="NZ_CAKOEX010000008.1"/>
</dbReference>
<evidence type="ECO:0000256" key="8">
    <source>
        <dbReference type="ARBA" id="ARBA00022989"/>
    </source>
</evidence>
<evidence type="ECO:0000256" key="10">
    <source>
        <dbReference type="ARBA" id="ARBA00024973"/>
    </source>
</evidence>
<proteinExistence type="inferred from homology"/>
<evidence type="ECO:0000256" key="9">
    <source>
        <dbReference type="ARBA" id="ARBA00023136"/>
    </source>
</evidence>
<comment type="caution">
    <text evidence="13">The sequence shown here is derived from an EMBL/GenBank/DDBJ whole genome shotgun (WGS) entry which is preliminary data.</text>
</comment>